<proteinExistence type="predicted"/>
<dbReference type="PANTHER" id="PTHR37391:SF2">
    <property type="entry name" value="E3 UBIQUITIN-PROTEIN LIGASE"/>
    <property type="match status" value="1"/>
</dbReference>
<organism evidence="2 3">
    <name type="scientific">Linum tenue</name>
    <dbReference type="NCBI Taxonomy" id="586396"/>
    <lineage>
        <taxon>Eukaryota</taxon>
        <taxon>Viridiplantae</taxon>
        <taxon>Streptophyta</taxon>
        <taxon>Embryophyta</taxon>
        <taxon>Tracheophyta</taxon>
        <taxon>Spermatophyta</taxon>
        <taxon>Magnoliopsida</taxon>
        <taxon>eudicotyledons</taxon>
        <taxon>Gunneridae</taxon>
        <taxon>Pentapetalae</taxon>
        <taxon>rosids</taxon>
        <taxon>fabids</taxon>
        <taxon>Malpighiales</taxon>
        <taxon>Linaceae</taxon>
        <taxon>Linum</taxon>
    </lineage>
</organism>
<keyword evidence="3" id="KW-1185">Reference proteome</keyword>
<dbReference type="InterPro" id="IPR049202">
    <property type="entry name" value="DUF6817"/>
</dbReference>
<dbReference type="AlphaFoldDB" id="A0AAV0IFD4"/>
<sequence length="422" mass="47282">MAPSSVSAELDSLLAAARPLLREEYDSVDERLPSLLAALRERGAGENWHKDGNFVEHLYGTYRTLKQWGAPPEICRCGLFHSAYATSYLNHALFDHDAAGRELVRGHIGEAAERLVHLFHVAPRQKLVHDVLLANYSDEELVDHVAASSRDVVVDDVDQPWRKKLSSILPAGGVAVKKKAKTGDDDDLDLHLSRRVVALLLLFTMADYAEEMFGFQDEMYENSNGKMDFSGGNFLALWPGEAKPGLWVNMVSRAGALYNLIAREEQLFIAERKRAGGISVDRDRDEEIELVVPPIFDHCTKVLGAEEQIVARDKYWEAVCGNASEKKNDVEKLLVESLGKNPYLGDPYLVLGQVYLGRGRFEAAERAAAEGLELLLQWGTPWDKRVSWEGWVAWGRVLLMKAQLKSWPPAQWGVHRLGARKD</sequence>
<dbReference type="PANTHER" id="PTHR37391">
    <property type="entry name" value="E3 UBIQUITIN-PROTEIN LIGASE"/>
    <property type="match status" value="1"/>
</dbReference>
<feature type="domain" description="DUF6817" evidence="1">
    <location>
        <begin position="39"/>
        <end position="124"/>
    </location>
</feature>
<dbReference type="Proteomes" id="UP001154282">
    <property type="component" value="Unassembled WGS sequence"/>
</dbReference>
<dbReference type="Pfam" id="PF20680">
    <property type="entry name" value="DUF6817"/>
    <property type="match status" value="1"/>
</dbReference>
<dbReference type="EMBL" id="CAMGYJ010000003">
    <property type="protein sequence ID" value="CAI0396192.1"/>
    <property type="molecule type" value="Genomic_DNA"/>
</dbReference>
<evidence type="ECO:0000313" key="3">
    <source>
        <dbReference type="Proteomes" id="UP001154282"/>
    </source>
</evidence>
<protein>
    <recommendedName>
        <fullName evidence="1">DUF6817 domain-containing protein</fullName>
    </recommendedName>
</protein>
<accession>A0AAV0IFD4</accession>
<name>A0AAV0IFD4_9ROSI</name>
<comment type="caution">
    <text evidence="2">The sequence shown here is derived from an EMBL/GenBank/DDBJ whole genome shotgun (WGS) entry which is preliminary data.</text>
</comment>
<evidence type="ECO:0000259" key="1">
    <source>
        <dbReference type="Pfam" id="PF20680"/>
    </source>
</evidence>
<evidence type="ECO:0000313" key="2">
    <source>
        <dbReference type="EMBL" id="CAI0396192.1"/>
    </source>
</evidence>
<reference evidence="2" key="1">
    <citation type="submission" date="2022-08" db="EMBL/GenBank/DDBJ databases">
        <authorList>
            <person name="Gutierrez-Valencia J."/>
        </authorList>
    </citation>
    <scope>NUCLEOTIDE SEQUENCE</scope>
</reference>
<gene>
    <name evidence="2" type="ORF">LITE_LOCUS9016</name>
</gene>